<dbReference type="VEuPathDB" id="TrichDB:TVAGG3_0044000"/>
<dbReference type="EMBL" id="DS113898">
    <property type="protein sequence ID" value="EAX93677.1"/>
    <property type="molecule type" value="Genomic_DNA"/>
</dbReference>
<evidence type="ECO:0000313" key="1">
    <source>
        <dbReference type="EMBL" id="EAX93677.1"/>
    </source>
</evidence>
<organism evidence="1 2">
    <name type="scientific">Trichomonas vaginalis (strain ATCC PRA-98 / G3)</name>
    <dbReference type="NCBI Taxonomy" id="412133"/>
    <lineage>
        <taxon>Eukaryota</taxon>
        <taxon>Metamonada</taxon>
        <taxon>Parabasalia</taxon>
        <taxon>Trichomonadida</taxon>
        <taxon>Trichomonadidae</taxon>
        <taxon>Trichomonas</taxon>
    </lineage>
</organism>
<reference evidence="1" key="2">
    <citation type="journal article" date="2007" name="Science">
        <title>Draft genome sequence of the sexually transmitted pathogen Trichomonas vaginalis.</title>
        <authorList>
            <person name="Carlton J.M."/>
            <person name="Hirt R.P."/>
            <person name="Silva J.C."/>
            <person name="Delcher A.L."/>
            <person name="Schatz M."/>
            <person name="Zhao Q."/>
            <person name="Wortman J.R."/>
            <person name="Bidwell S.L."/>
            <person name="Alsmark U.C.M."/>
            <person name="Besteiro S."/>
            <person name="Sicheritz-Ponten T."/>
            <person name="Noel C.J."/>
            <person name="Dacks J.B."/>
            <person name="Foster P.G."/>
            <person name="Simillion C."/>
            <person name="Van de Peer Y."/>
            <person name="Miranda-Saavedra D."/>
            <person name="Barton G.J."/>
            <person name="Westrop G.D."/>
            <person name="Mueller S."/>
            <person name="Dessi D."/>
            <person name="Fiori P.L."/>
            <person name="Ren Q."/>
            <person name="Paulsen I."/>
            <person name="Zhang H."/>
            <person name="Bastida-Corcuera F.D."/>
            <person name="Simoes-Barbosa A."/>
            <person name="Brown M.T."/>
            <person name="Hayes R.D."/>
            <person name="Mukherjee M."/>
            <person name="Okumura C.Y."/>
            <person name="Schneider R."/>
            <person name="Smith A.J."/>
            <person name="Vanacova S."/>
            <person name="Villalvazo M."/>
            <person name="Haas B.J."/>
            <person name="Pertea M."/>
            <person name="Feldblyum T.V."/>
            <person name="Utterback T.R."/>
            <person name="Shu C.L."/>
            <person name="Osoegawa K."/>
            <person name="de Jong P.J."/>
            <person name="Hrdy I."/>
            <person name="Horvathova L."/>
            <person name="Zubacova Z."/>
            <person name="Dolezal P."/>
            <person name="Malik S.B."/>
            <person name="Logsdon J.M. Jr."/>
            <person name="Henze K."/>
            <person name="Gupta A."/>
            <person name="Wang C.C."/>
            <person name="Dunne R.L."/>
            <person name="Upcroft J.A."/>
            <person name="Upcroft P."/>
            <person name="White O."/>
            <person name="Salzberg S.L."/>
            <person name="Tang P."/>
            <person name="Chiu C.-H."/>
            <person name="Lee Y.-S."/>
            <person name="Embley T.M."/>
            <person name="Coombs G.H."/>
            <person name="Mottram J.C."/>
            <person name="Tachezy J."/>
            <person name="Fraser-Liggett C.M."/>
            <person name="Johnson P.J."/>
        </authorList>
    </citation>
    <scope>NUCLEOTIDE SEQUENCE [LARGE SCALE GENOMIC DNA]</scope>
    <source>
        <strain evidence="1">G3</strain>
    </source>
</reference>
<keyword evidence="2" id="KW-1185">Reference proteome</keyword>
<dbReference type="Proteomes" id="UP000001542">
    <property type="component" value="Unassembled WGS sequence"/>
</dbReference>
<reference evidence="1" key="1">
    <citation type="submission" date="2006-10" db="EMBL/GenBank/DDBJ databases">
        <authorList>
            <person name="Amadeo P."/>
            <person name="Zhao Q."/>
            <person name="Wortman J."/>
            <person name="Fraser-Liggett C."/>
            <person name="Carlton J."/>
        </authorList>
    </citation>
    <scope>NUCLEOTIDE SEQUENCE</scope>
    <source>
        <strain evidence="1">G3</strain>
    </source>
</reference>
<dbReference type="KEGG" id="tva:4751399"/>
<dbReference type="VEuPathDB" id="TrichDB:TVAG_103960"/>
<name>A2FN35_TRIV3</name>
<dbReference type="InParanoid" id="A2FN35"/>
<protein>
    <submittedName>
        <fullName evidence="1">Uncharacterized protein</fullName>
    </submittedName>
</protein>
<proteinExistence type="predicted"/>
<dbReference type="RefSeq" id="XP_001306607.1">
    <property type="nucleotide sequence ID" value="XM_001306606.1"/>
</dbReference>
<gene>
    <name evidence="1" type="ORF">TVAG_103960</name>
</gene>
<dbReference type="AlphaFoldDB" id="A2FN35"/>
<evidence type="ECO:0000313" key="2">
    <source>
        <dbReference type="Proteomes" id="UP000001542"/>
    </source>
</evidence>
<accession>A2FN35</accession>
<sequence>MFGGNITLFNDLHPENRELDNVRRLSQFEKSALVNDDLAKTQLPMFSMRLQLSNRSVLMFWRHGKKELSSALLPPRMLTTLRLITTSPETVLGTRRMILNSSESYSIPVEGSS</sequence>